<organism evidence="5 6">
    <name type="scientific">Parnassius mnemosyne</name>
    <name type="common">clouded apollo</name>
    <dbReference type="NCBI Taxonomy" id="213953"/>
    <lineage>
        <taxon>Eukaryota</taxon>
        <taxon>Metazoa</taxon>
        <taxon>Ecdysozoa</taxon>
        <taxon>Arthropoda</taxon>
        <taxon>Hexapoda</taxon>
        <taxon>Insecta</taxon>
        <taxon>Pterygota</taxon>
        <taxon>Neoptera</taxon>
        <taxon>Endopterygota</taxon>
        <taxon>Lepidoptera</taxon>
        <taxon>Glossata</taxon>
        <taxon>Ditrysia</taxon>
        <taxon>Papilionoidea</taxon>
        <taxon>Papilionidae</taxon>
        <taxon>Parnassiinae</taxon>
        <taxon>Parnassini</taxon>
        <taxon>Parnassius</taxon>
        <taxon>Driopa</taxon>
    </lineage>
</organism>
<sequence>MNKEKLIEEVRRYPYLYDASDAKYADSVKRDHTWKSIATTLSATESECKKTWANLSESYIRAVVKKRTKSGQAATSSKKLQFEEEMSFLLPHMKQRKTISSLTEDDSEVDDNFYVNELLSNHDDSPMSSNDPKLNITNRPESSSTNTSANSPLFPNIPKRKRLKGTHECTSASAQLLQYLLKEKETNKDDEIDTFFSSIATTVKKLNRYSQSVLKSRIFNMVSEFELQEIQKQTNFYAGSSRHNTDIESPSGYSTYNTGPSGCNTHNIGSSDYNLHNAGPSAGSSDYNIHNAGPSGYNTRNAGSSDYNIHNAGPFDFNTRNEQLSGNNPPVLEEPILNSELANATQKNDS</sequence>
<feature type="domain" description="MADF" evidence="3">
    <location>
        <begin position="5"/>
        <end position="94"/>
    </location>
</feature>
<dbReference type="AlphaFoldDB" id="A0AAV1L3Y8"/>
<comment type="caution">
    <text evidence="5">The sequence shown here is derived from an EMBL/GenBank/DDBJ whole genome shotgun (WGS) entry which is preliminary data.</text>
</comment>
<dbReference type="PROSITE" id="PS51031">
    <property type="entry name" value="BESS"/>
    <property type="match status" value="1"/>
</dbReference>
<keyword evidence="6" id="KW-1185">Reference proteome</keyword>
<evidence type="ECO:0000259" key="3">
    <source>
        <dbReference type="PROSITE" id="PS51029"/>
    </source>
</evidence>
<dbReference type="GO" id="GO:0005667">
    <property type="term" value="C:transcription regulator complex"/>
    <property type="evidence" value="ECO:0007669"/>
    <property type="project" value="TreeGrafter"/>
</dbReference>
<gene>
    <name evidence="5" type="ORF">PARMNEM_LOCUS9327</name>
</gene>
<evidence type="ECO:0000259" key="4">
    <source>
        <dbReference type="PROSITE" id="PS51031"/>
    </source>
</evidence>
<evidence type="ECO:0008006" key="7">
    <source>
        <dbReference type="Google" id="ProtNLM"/>
    </source>
</evidence>
<dbReference type="GO" id="GO:0005634">
    <property type="term" value="C:nucleus"/>
    <property type="evidence" value="ECO:0007669"/>
    <property type="project" value="UniProtKB-SubCell"/>
</dbReference>
<evidence type="ECO:0000313" key="5">
    <source>
        <dbReference type="EMBL" id="CAK1588727.1"/>
    </source>
</evidence>
<proteinExistence type="predicted"/>
<dbReference type="GO" id="GO:0006357">
    <property type="term" value="P:regulation of transcription by RNA polymerase II"/>
    <property type="evidence" value="ECO:0007669"/>
    <property type="project" value="TreeGrafter"/>
</dbReference>
<dbReference type="Proteomes" id="UP001314205">
    <property type="component" value="Unassembled WGS sequence"/>
</dbReference>
<evidence type="ECO:0000256" key="2">
    <source>
        <dbReference type="SAM" id="MobiDB-lite"/>
    </source>
</evidence>
<evidence type="ECO:0000256" key="1">
    <source>
        <dbReference type="PROSITE-ProRule" id="PRU00371"/>
    </source>
</evidence>
<feature type="domain" description="BESS" evidence="4">
    <location>
        <begin position="189"/>
        <end position="228"/>
    </location>
</feature>
<accession>A0AAV1L3Y8</accession>
<dbReference type="InterPro" id="IPR039353">
    <property type="entry name" value="TF_Adf1"/>
</dbReference>
<protein>
    <recommendedName>
        <fullName evidence="7">Transcription factor Adf-1</fullName>
    </recommendedName>
</protein>
<dbReference type="Pfam" id="PF10545">
    <property type="entry name" value="MADF_DNA_bdg"/>
    <property type="match status" value="1"/>
</dbReference>
<feature type="compositionally biased region" description="Polar residues" evidence="2">
    <location>
        <begin position="126"/>
        <end position="153"/>
    </location>
</feature>
<dbReference type="PROSITE" id="PS51029">
    <property type="entry name" value="MADF"/>
    <property type="match status" value="1"/>
</dbReference>
<dbReference type="SMART" id="SM00595">
    <property type="entry name" value="MADF"/>
    <property type="match status" value="1"/>
</dbReference>
<name>A0AAV1L3Y8_9NEOP</name>
<feature type="region of interest" description="Disordered" evidence="2">
    <location>
        <begin position="119"/>
        <end position="165"/>
    </location>
</feature>
<feature type="region of interest" description="Disordered" evidence="2">
    <location>
        <begin position="313"/>
        <end position="333"/>
    </location>
</feature>
<feature type="compositionally biased region" description="Polar residues" evidence="2">
    <location>
        <begin position="318"/>
        <end position="328"/>
    </location>
</feature>
<dbReference type="EMBL" id="CAVLGL010000082">
    <property type="protein sequence ID" value="CAK1588727.1"/>
    <property type="molecule type" value="Genomic_DNA"/>
</dbReference>
<dbReference type="PANTHER" id="PTHR12243:SF67">
    <property type="entry name" value="COREPRESSOR OF PANGOLIN, ISOFORM A-RELATED"/>
    <property type="match status" value="1"/>
</dbReference>
<evidence type="ECO:0000313" key="6">
    <source>
        <dbReference type="Proteomes" id="UP001314205"/>
    </source>
</evidence>
<dbReference type="GO" id="GO:0003677">
    <property type="term" value="F:DNA binding"/>
    <property type="evidence" value="ECO:0007669"/>
    <property type="project" value="InterPro"/>
</dbReference>
<keyword evidence="1" id="KW-0539">Nucleus</keyword>
<dbReference type="InterPro" id="IPR004210">
    <property type="entry name" value="BESS_motif"/>
</dbReference>
<reference evidence="5 6" key="1">
    <citation type="submission" date="2023-11" db="EMBL/GenBank/DDBJ databases">
        <authorList>
            <person name="Hedman E."/>
            <person name="Englund M."/>
            <person name="Stromberg M."/>
            <person name="Nyberg Akerstrom W."/>
            <person name="Nylinder S."/>
            <person name="Jareborg N."/>
            <person name="Kallberg Y."/>
            <person name="Kronander E."/>
        </authorList>
    </citation>
    <scope>NUCLEOTIDE SEQUENCE [LARGE SCALE GENOMIC DNA]</scope>
</reference>
<dbReference type="InterPro" id="IPR006578">
    <property type="entry name" value="MADF-dom"/>
</dbReference>
<dbReference type="PANTHER" id="PTHR12243">
    <property type="entry name" value="MADF DOMAIN TRANSCRIPTION FACTOR"/>
    <property type="match status" value="1"/>
</dbReference>
<comment type="subcellular location">
    <subcellularLocation>
        <location evidence="1">Nucleus</location>
    </subcellularLocation>
</comment>